<proteinExistence type="predicted"/>
<protein>
    <submittedName>
        <fullName evidence="1">Uncharacterized protein</fullName>
    </submittedName>
</protein>
<evidence type="ECO:0000313" key="1">
    <source>
        <dbReference type="EMBL" id="GAA0547912.1"/>
    </source>
</evidence>
<reference evidence="1 2" key="1">
    <citation type="journal article" date="2019" name="Int. J. Syst. Evol. Microbiol.">
        <title>The Global Catalogue of Microorganisms (GCM) 10K type strain sequencing project: providing services to taxonomists for standard genome sequencing and annotation.</title>
        <authorList>
            <consortium name="The Broad Institute Genomics Platform"/>
            <consortium name="The Broad Institute Genome Sequencing Center for Infectious Disease"/>
            <person name="Wu L."/>
            <person name="Ma J."/>
        </authorList>
    </citation>
    <scope>NUCLEOTIDE SEQUENCE [LARGE SCALE GENOMIC DNA]</scope>
    <source>
        <strain evidence="1 2">JCM 10303</strain>
    </source>
</reference>
<keyword evidence="2" id="KW-1185">Reference proteome</keyword>
<gene>
    <name evidence="1" type="ORF">GCM10009533_53300</name>
</gene>
<comment type="caution">
    <text evidence="1">The sequence shown here is derived from an EMBL/GenBank/DDBJ whole genome shotgun (WGS) entry which is preliminary data.</text>
</comment>
<dbReference type="EMBL" id="BAAAGS010000044">
    <property type="protein sequence ID" value="GAA0547912.1"/>
    <property type="molecule type" value="Genomic_DNA"/>
</dbReference>
<dbReference type="Proteomes" id="UP001500729">
    <property type="component" value="Unassembled WGS sequence"/>
</dbReference>
<sequence length="122" mass="12932">MRSTSSADSGTDLVTTIRLSTTTPIRSDAPPGSANLPVTRSEVSGVFRARDVPRFHYAGTAVCVLLIESAAADDRVDERPGADMTARLADRSARVLRSQTCPICGGPMIPVQGTGKWVCPRC</sequence>
<organism evidence="1 2">
    <name type="scientific">Saccharopolyspora erythraea</name>
    <name type="common">Streptomyces erythraeus</name>
    <dbReference type="NCBI Taxonomy" id="1836"/>
    <lineage>
        <taxon>Bacteria</taxon>
        <taxon>Bacillati</taxon>
        <taxon>Actinomycetota</taxon>
        <taxon>Actinomycetes</taxon>
        <taxon>Pseudonocardiales</taxon>
        <taxon>Pseudonocardiaceae</taxon>
        <taxon>Saccharopolyspora</taxon>
    </lineage>
</organism>
<accession>A0ABN1DNA0</accession>
<evidence type="ECO:0000313" key="2">
    <source>
        <dbReference type="Proteomes" id="UP001500729"/>
    </source>
</evidence>
<name>A0ABN1DNA0_SACER</name>